<evidence type="ECO:0000256" key="5">
    <source>
        <dbReference type="ARBA" id="ARBA00022692"/>
    </source>
</evidence>
<feature type="domain" description="ABC transmembrane type-1" evidence="9">
    <location>
        <begin position="63"/>
        <end position="251"/>
    </location>
</feature>
<gene>
    <name evidence="10" type="ORF">B0W44_07290</name>
</gene>
<evidence type="ECO:0000256" key="7">
    <source>
        <dbReference type="ARBA" id="ARBA00023136"/>
    </source>
</evidence>
<evidence type="ECO:0000256" key="1">
    <source>
        <dbReference type="ARBA" id="ARBA00004651"/>
    </source>
</evidence>
<keyword evidence="5 8" id="KW-0812">Transmembrane</keyword>
<organism evidence="10 11">
    <name type="scientific">Novibacillus thermophilus</name>
    <dbReference type="NCBI Taxonomy" id="1471761"/>
    <lineage>
        <taxon>Bacteria</taxon>
        <taxon>Bacillati</taxon>
        <taxon>Bacillota</taxon>
        <taxon>Bacilli</taxon>
        <taxon>Bacillales</taxon>
        <taxon>Thermoactinomycetaceae</taxon>
        <taxon>Novibacillus</taxon>
    </lineage>
</organism>
<comment type="subcellular location">
    <subcellularLocation>
        <location evidence="1 8">Cell membrane</location>
        <topology evidence="1 8">Multi-pass membrane protein</topology>
    </subcellularLocation>
</comment>
<dbReference type="GO" id="GO:0005886">
    <property type="term" value="C:plasma membrane"/>
    <property type="evidence" value="ECO:0007669"/>
    <property type="project" value="UniProtKB-SubCell"/>
</dbReference>
<dbReference type="RefSeq" id="WP_077719481.1">
    <property type="nucleotide sequence ID" value="NZ_CP019699.1"/>
</dbReference>
<sequence length="262" mass="28879">MKRRLNRWPSILYAGFIYAFLYIPIVILIAFSFNQSRLNAVWTGFTFDWYGALLQNTDVLDATKVSLTVAFISTIASTMIGTLAAVGMYRYHFRGKTALDGMLYLPIVIPEIVMGISLLAFFATVEIPLGITTLVIAHITFSVPFVVVVVRARLEGFDRSIEEAAMDLGANEWQTFVRVTLPIIAPGIVAGALLAFTLSIDDVIISFFVAGPSSTTLPLKIFSMVKFGVTPEINALSTIMLIVTLTIVIIAERIRMKKENVS</sequence>
<dbReference type="PROSITE" id="PS50928">
    <property type="entry name" value="ABC_TM1"/>
    <property type="match status" value="1"/>
</dbReference>
<keyword evidence="6 8" id="KW-1133">Transmembrane helix</keyword>
<dbReference type="NCBIfam" id="NF007047">
    <property type="entry name" value="PRK09500.1"/>
    <property type="match status" value="1"/>
</dbReference>
<accession>A0A1U9K6F3</accession>
<feature type="transmembrane region" description="Helical" evidence="8">
    <location>
        <begin position="233"/>
        <end position="251"/>
    </location>
</feature>
<evidence type="ECO:0000313" key="10">
    <source>
        <dbReference type="EMBL" id="AQS55614.1"/>
    </source>
</evidence>
<comment type="similarity">
    <text evidence="2">Belongs to the binding-protein-dependent transport system permease family. CysTW subfamily.</text>
</comment>
<evidence type="ECO:0000256" key="4">
    <source>
        <dbReference type="ARBA" id="ARBA00022475"/>
    </source>
</evidence>
<proteinExistence type="inferred from homology"/>
<evidence type="ECO:0000313" key="11">
    <source>
        <dbReference type="Proteomes" id="UP000188603"/>
    </source>
</evidence>
<dbReference type="PANTHER" id="PTHR43848">
    <property type="entry name" value="PUTRESCINE TRANSPORT SYSTEM PERMEASE PROTEIN POTI"/>
    <property type="match status" value="1"/>
</dbReference>
<keyword evidence="3 8" id="KW-0813">Transport</keyword>
<dbReference type="PANTHER" id="PTHR43848:SF2">
    <property type="entry name" value="PUTRESCINE TRANSPORT SYSTEM PERMEASE PROTEIN POTI"/>
    <property type="match status" value="1"/>
</dbReference>
<evidence type="ECO:0000256" key="2">
    <source>
        <dbReference type="ARBA" id="ARBA00007069"/>
    </source>
</evidence>
<dbReference type="KEGG" id="ntr:B0W44_07290"/>
<evidence type="ECO:0000256" key="8">
    <source>
        <dbReference type="RuleBase" id="RU363032"/>
    </source>
</evidence>
<dbReference type="AlphaFoldDB" id="A0A1U9K6F3"/>
<evidence type="ECO:0000256" key="3">
    <source>
        <dbReference type="ARBA" id="ARBA00022448"/>
    </source>
</evidence>
<feature type="transmembrane region" description="Helical" evidence="8">
    <location>
        <begin position="103"/>
        <end position="123"/>
    </location>
</feature>
<protein>
    <submittedName>
        <fullName evidence="10">Spermidine/putrescine ABC transporter permease PotC</fullName>
    </submittedName>
</protein>
<dbReference type="InterPro" id="IPR000515">
    <property type="entry name" value="MetI-like"/>
</dbReference>
<keyword evidence="11" id="KW-1185">Reference proteome</keyword>
<dbReference type="CDD" id="cd06261">
    <property type="entry name" value="TM_PBP2"/>
    <property type="match status" value="1"/>
</dbReference>
<dbReference type="GO" id="GO:0055085">
    <property type="term" value="P:transmembrane transport"/>
    <property type="evidence" value="ECO:0007669"/>
    <property type="project" value="InterPro"/>
</dbReference>
<dbReference type="EMBL" id="CP019699">
    <property type="protein sequence ID" value="AQS55614.1"/>
    <property type="molecule type" value="Genomic_DNA"/>
</dbReference>
<dbReference type="STRING" id="1471761.B0W44_07290"/>
<dbReference type="InterPro" id="IPR051789">
    <property type="entry name" value="Bact_Polyamine_Transport"/>
</dbReference>
<evidence type="ECO:0000259" key="9">
    <source>
        <dbReference type="PROSITE" id="PS50928"/>
    </source>
</evidence>
<name>A0A1U9K6F3_9BACL</name>
<dbReference type="InterPro" id="IPR035906">
    <property type="entry name" value="MetI-like_sf"/>
</dbReference>
<dbReference type="Pfam" id="PF00528">
    <property type="entry name" value="BPD_transp_1"/>
    <property type="match status" value="1"/>
</dbReference>
<dbReference type="Gene3D" id="1.10.3720.10">
    <property type="entry name" value="MetI-like"/>
    <property type="match status" value="1"/>
</dbReference>
<keyword evidence="7 8" id="KW-0472">Membrane</keyword>
<dbReference type="SUPFAM" id="SSF161098">
    <property type="entry name" value="MetI-like"/>
    <property type="match status" value="1"/>
</dbReference>
<evidence type="ECO:0000256" key="6">
    <source>
        <dbReference type="ARBA" id="ARBA00022989"/>
    </source>
</evidence>
<feature type="transmembrane region" description="Helical" evidence="8">
    <location>
        <begin position="69"/>
        <end position="91"/>
    </location>
</feature>
<dbReference type="OrthoDB" id="9782004at2"/>
<dbReference type="Proteomes" id="UP000188603">
    <property type="component" value="Chromosome"/>
</dbReference>
<keyword evidence="4" id="KW-1003">Cell membrane</keyword>
<feature type="transmembrane region" description="Helical" evidence="8">
    <location>
        <begin position="129"/>
        <end position="150"/>
    </location>
</feature>
<feature type="transmembrane region" description="Helical" evidence="8">
    <location>
        <begin position="12"/>
        <end position="33"/>
    </location>
</feature>
<reference evidence="10 11" key="1">
    <citation type="journal article" date="2015" name="Int. J. Syst. Evol. Microbiol.">
        <title>Novibacillus thermophilus gen. nov., sp. nov., a Gram-staining-negative and moderately thermophilic member of the family Thermoactinomycetaceae.</title>
        <authorList>
            <person name="Yang G."/>
            <person name="Chen J."/>
            <person name="Zhou S."/>
        </authorList>
    </citation>
    <scope>NUCLEOTIDE SEQUENCE [LARGE SCALE GENOMIC DNA]</scope>
    <source>
        <strain evidence="10 11">SG-1</strain>
    </source>
</reference>